<dbReference type="STRING" id="74557.A0A1W0A2R0"/>
<dbReference type="GO" id="GO:0005634">
    <property type="term" value="C:nucleus"/>
    <property type="evidence" value="ECO:0007669"/>
    <property type="project" value="TreeGrafter"/>
</dbReference>
<dbReference type="Proteomes" id="UP000243217">
    <property type="component" value="Unassembled WGS sequence"/>
</dbReference>
<dbReference type="GO" id="GO:0005524">
    <property type="term" value="F:ATP binding"/>
    <property type="evidence" value="ECO:0007669"/>
    <property type="project" value="UniProtKB-KW"/>
</dbReference>
<accession>A0A1W0A2R0</accession>
<dbReference type="GO" id="GO:0140664">
    <property type="term" value="F:ATP-dependent DNA damage sensor activity"/>
    <property type="evidence" value="ECO:0007669"/>
    <property type="project" value="InterPro"/>
</dbReference>
<dbReference type="SUPFAM" id="SSF52540">
    <property type="entry name" value="P-loop containing nucleoside triphosphate hydrolases"/>
    <property type="match status" value="1"/>
</dbReference>
<protein>
    <recommendedName>
        <fullName evidence="5">DNA mismatch repair proteins mutS family domain-containing protein</fullName>
    </recommendedName>
</protein>
<proteinExistence type="inferred from homology"/>
<dbReference type="EMBL" id="JNBS01000593">
    <property type="protein sequence ID" value="OQS04563.1"/>
    <property type="molecule type" value="Genomic_DNA"/>
</dbReference>
<keyword evidence="3" id="KW-0067">ATP-binding</keyword>
<evidence type="ECO:0000256" key="4">
    <source>
        <dbReference type="ARBA" id="ARBA00023125"/>
    </source>
</evidence>
<dbReference type="GO" id="GO:0051026">
    <property type="term" value="P:chiasma assembly"/>
    <property type="evidence" value="ECO:0007669"/>
    <property type="project" value="TreeGrafter"/>
</dbReference>
<dbReference type="SMART" id="SM00534">
    <property type="entry name" value="MUTSac"/>
    <property type="match status" value="1"/>
</dbReference>
<evidence type="ECO:0000313" key="7">
    <source>
        <dbReference type="Proteomes" id="UP000243217"/>
    </source>
</evidence>
<name>A0A1W0A2R0_9STRA</name>
<dbReference type="PANTHER" id="PTHR11361:SF20">
    <property type="entry name" value="MUTS PROTEIN HOMOLOG 5"/>
    <property type="match status" value="1"/>
</dbReference>
<keyword evidence="2" id="KW-0547">Nucleotide-binding</keyword>
<evidence type="ECO:0000256" key="1">
    <source>
        <dbReference type="ARBA" id="ARBA00006271"/>
    </source>
</evidence>
<dbReference type="Pfam" id="PF00488">
    <property type="entry name" value="MutS_V"/>
    <property type="match status" value="1"/>
</dbReference>
<comment type="caution">
    <text evidence="6">The sequence shown here is derived from an EMBL/GenBank/DDBJ whole genome shotgun (WGS) entry which is preliminary data.</text>
</comment>
<reference evidence="6 7" key="1">
    <citation type="journal article" date="2014" name="Genome Biol. Evol.">
        <title>The secreted proteins of Achlya hypogyna and Thraustotheca clavata identify the ancestral oomycete secretome and reveal gene acquisitions by horizontal gene transfer.</title>
        <authorList>
            <person name="Misner I."/>
            <person name="Blouin N."/>
            <person name="Leonard G."/>
            <person name="Richards T.A."/>
            <person name="Lane C.E."/>
        </authorList>
    </citation>
    <scope>NUCLEOTIDE SEQUENCE [LARGE SCALE GENOMIC DNA]</scope>
    <source>
        <strain evidence="6 7">ATCC 34112</strain>
    </source>
</reference>
<comment type="similarity">
    <text evidence="1">Belongs to the DNA mismatch repair MutS family.</text>
</comment>
<dbReference type="InterPro" id="IPR027417">
    <property type="entry name" value="P-loop_NTPase"/>
</dbReference>
<evidence type="ECO:0000259" key="5">
    <source>
        <dbReference type="SMART" id="SM00534"/>
    </source>
</evidence>
<evidence type="ECO:0000256" key="2">
    <source>
        <dbReference type="ARBA" id="ARBA00022741"/>
    </source>
</evidence>
<evidence type="ECO:0000256" key="3">
    <source>
        <dbReference type="ARBA" id="ARBA00022840"/>
    </source>
</evidence>
<dbReference type="InterPro" id="IPR045076">
    <property type="entry name" value="MutS"/>
</dbReference>
<dbReference type="SUPFAM" id="SSF48334">
    <property type="entry name" value="DNA repair protein MutS, domain III"/>
    <property type="match status" value="1"/>
</dbReference>
<dbReference type="AlphaFoldDB" id="A0A1W0A2R0"/>
<feature type="domain" description="DNA mismatch repair proteins mutS family" evidence="5">
    <location>
        <begin position="92"/>
        <end position="297"/>
    </location>
</feature>
<organism evidence="6 7">
    <name type="scientific">Thraustotheca clavata</name>
    <dbReference type="NCBI Taxonomy" id="74557"/>
    <lineage>
        <taxon>Eukaryota</taxon>
        <taxon>Sar</taxon>
        <taxon>Stramenopiles</taxon>
        <taxon>Oomycota</taxon>
        <taxon>Saprolegniomycetes</taxon>
        <taxon>Saprolegniales</taxon>
        <taxon>Achlyaceae</taxon>
        <taxon>Thraustotheca</taxon>
    </lineage>
</organism>
<keyword evidence="7" id="KW-1185">Reference proteome</keyword>
<gene>
    <name evidence="6" type="ORF">THRCLA_03215</name>
</gene>
<dbReference type="GO" id="GO:0006298">
    <property type="term" value="P:mismatch repair"/>
    <property type="evidence" value="ECO:0007669"/>
    <property type="project" value="InterPro"/>
</dbReference>
<dbReference type="GO" id="GO:0030983">
    <property type="term" value="F:mismatched DNA binding"/>
    <property type="evidence" value="ECO:0007669"/>
    <property type="project" value="InterPro"/>
</dbReference>
<dbReference type="PANTHER" id="PTHR11361">
    <property type="entry name" value="DNA MISMATCH REPAIR PROTEIN MUTS FAMILY MEMBER"/>
    <property type="match status" value="1"/>
</dbReference>
<dbReference type="InterPro" id="IPR036187">
    <property type="entry name" value="DNA_mismatch_repair_MutS_sf"/>
</dbReference>
<dbReference type="InterPro" id="IPR000432">
    <property type="entry name" value="DNA_mismatch_repair_MutS_C"/>
</dbReference>
<dbReference type="OrthoDB" id="29596at2759"/>
<evidence type="ECO:0000313" key="6">
    <source>
        <dbReference type="EMBL" id="OQS04563.1"/>
    </source>
</evidence>
<sequence length="336" mass="37307">MQISRHLINAKEIFIKLYQSVMKFEASLYDMIDAIARFDCYLSMARAAYLFKLTRPVLHNDITIVASNVRHPLHEIIVDIFIPNDVCLDGSKIIQLYTGENGSGKSVYLTMVGLLQYMAQIGSFVAASSATVGIVTKMFTRVQGCETSSYSRSSFTIDCNQISTMLKHCDERTSLKDGVCLMASLLKSLKQTVKQKGGPKVVITTHFLEIFKDATLMNYLRFSKTINANGEPIIVDEDAIITCNVMSTLPSNQVPLEATTALFESKVGIASSSNAFRCASLAGVDERIINRARYIADCIENSLPIAPPEDRITDKEILQKLIEDVKNAHRDLLDTN</sequence>
<dbReference type="Gene3D" id="3.40.50.300">
    <property type="entry name" value="P-loop containing nucleotide triphosphate hydrolases"/>
    <property type="match status" value="1"/>
</dbReference>
<keyword evidence="4" id="KW-0238">DNA-binding</keyword>